<gene>
    <name evidence="6" type="ORF">APICC_08202</name>
</gene>
<organism evidence="6 7">
    <name type="scientific">Apis cerana cerana</name>
    <name type="common">Oriental honeybee</name>
    <dbReference type="NCBI Taxonomy" id="94128"/>
    <lineage>
        <taxon>Eukaryota</taxon>
        <taxon>Metazoa</taxon>
        <taxon>Ecdysozoa</taxon>
        <taxon>Arthropoda</taxon>
        <taxon>Hexapoda</taxon>
        <taxon>Insecta</taxon>
        <taxon>Pterygota</taxon>
        <taxon>Neoptera</taxon>
        <taxon>Endopterygota</taxon>
        <taxon>Hymenoptera</taxon>
        <taxon>Apocrita</taxon>
        <taxon>Aculeata</taxon>
        <taxon>Apoidea</taxon>
        <taxon>Anthophila</taxon>
        <taxon>Apidae</taxon>
        <taxon>Apis</taxon>
    </lineage>
</organism>
<dbReference type="InterPro" id="IPR000300">
    <property type="entry name" value="IPPc"/>
</dbReference>
<name>A0A2A3EE35_APICC</name>
<proteinExistence type="inferred from homology"/>
<dbReference type="InterPro" id="IPR036691">
    <property type="entry name" value="Endo/exonu/phosph_ase_sf"/>
</dbReference>
<dbReference type="GO" id="GO:0046856">
    <property type="term" value="P:phosphatidylinositol dephosphorylation"/>
    <property type="evidence" value="ECO:0007669"/>
    <property type="project" value="InterPro"/>
</dbReference>
<reference evidence="6 7" key="1">
    <citation type="submission" date="2014-07" db="EMBL/GenBank/DDBJ databases">
        <title>Genomic and transcriptomic analysis on Apis cerana provide comprehensive insights into honey bee biology.</title>
        <authorList>
            <person name="Diao Q."/>
            <person name="Sun L."/>
            <person name="Zheng H."/>
            <person name="Zheng H."/>
            <person name="Xu S."/>
            <person name="Wang S."/>
            <person name="Zeng Z."/>
            <person name="Hu F."/>
            <person name="Su S."/>
            <person name="Wu J."/>
        </authorList>
    </citation>
    <scope>NUCLEOTIDE SEQUENCE [LARGE SCALE GENOMIC DNA]</scope>
    <source>
        <tissue evidence="6">Pupae without intestine</tissue>
    </source>
</reference>
<sequence length="957" mass="109390">MAGNSVPVLLVTANVGSIFEEPSVMLKIWTEEFLSTILRLDPKFIALHCQEVGGKNYEHSTRQVEDFVRLLMSSEELRLFDKIRVFLDEDYSSAEHFTALGNFYFVHESLKNVLLWDFQECTFISVNGKEVHSGNIEAVTTKEKAKFPQEFFPECKWSRKGFLRTRWSISGTVFDLINIHLFHDASNFIAMETFPSVYSKTRRRALEHTLDRFHNDKYSNVPYFLFGDFNFRTDTAGVIKKLTEDTQERRLSNKGSISKLQFHNKDDDLILTLGKKEFSHCEHQNVFVKNSGQWLREYDRELEDFVGRLFEFPIKFVPSYPFEEDINEGSNYMQTRVPAWCDRVLLNPTAKMLVQDISSPDAVEYGIIGPTTCMGDHKPVYLRANLIVDEGMINCCSLPSAPEFCFRVPNNYVELLSMLPDYSSCVSGRVNYTDRSTNLLHAAPIKHDPYTPDSMDSPSPNAIIIPSSDAPDVDIDMNNTSMSHFAQTSNMRRLDGAVSPALLKSKLELIVRSKGQETDMDQDTIDIKKSPSDYCLHSWSNSEEQQWTARTNRCNSDVSWQRSHLLTEAWIQGKGQQGYHSFGDFVNRSSLDSTPPNGEGLPSDLIIPRISIINASNFESNESSVYLHDDKYSNYSDKKLSTYSDDRTKSLSGEAFSSEKSDELCDKTDDESNRLNLNTKKIGINENLYLQNISELITKQDKDSCTMIVSTNLFQTENKLSKMNEERMFEDREKRLNEIIDTLQNIEDNNSKNQYAFEKNDALVDNISIKNKTIISETTLENEQTPEVLKDITETVSHLGINKMKVKKIFVPKIKKEIKLEQNKCNETNVCINVKDIDTGIKQAEILRFDSKSEIIGSQQVARSNSVQSQNDHTEDINLKAYKSDAESCKNNIVRKENMMNEKSESGTMSNLSSREIFNNINDNHGNNNNNGTTTITRYIHIKHADSSVKIFRETTV</sequence>
<dbReference type="Proteomes" id="UP000242457">
    <property type="component" value="Unassembled WGS sequence"/>
</dbReference>
<accession>A0A2A3EE35</accession>
<evidence type="ECO:0000259" key="5">
    <source>
        <dbReference type="SMART" id="SM00128"/>
    </source>
</evidence>
<feature type="domain" description="Inositol polyphosphate-related phosphatase" evidence="5">
    <location>
        <begin position="4"/>
        <end position="392"/>
    </location>
</feature>
<dbReference type="Gene3D" id="3.60.10.10">
    <property type="entry name" value="Endonuclease/exonuclease/phosphatase"/>
    <property type="match status" value="1"/>
</dbReference>
<protein>
    <recommendedName>
        <fullName evidence="1">inositol-polyphosphate 5-phosphatase</fullName>
        <ecNumber evidence="1">3.1.3.56</ecNumber>
    </recommendedName>
</protein>
<evidence type="ECO:0000256" key="1">
    <source>
        <dbReference type="ARBA" id="ARBA00012997"/>
    </source>
</evidence>
<evidence type="ECO:0000256" key="3">
    <source>
        <dbReference type="ARBA" id="ARBA00023599"/>
    </source>
</evidence>
<feature type="region of interest" description="Disordered" evidence="4">
    <location>
        <begin position="643"/>
        <end position="664"/>
    </location>
</feature>
<keyword evidence="7" id="KW-1185">Reference proteome</keyword>
<dbReference type="STRING" id="94128.A0A2A3EE35"/>
<dbReference type="SMART" id="SM00128">
    <property type="entry name" value="IPPc"/>
    <property type="match status" value="1"/>
</dbReference>
<dbReference type="SUPFAM" id="SSF56219">
    <property type="entry name" value="DNase I-like"/>
    <property type="match status" value="1"/>
</dbReference>
<comment type="similarity">
    <text evidence="3">Belongs to the inositol 1,4,5-trisphosphate 5-phosphatase type I family.</text>
</comment>
<dbReference type="EC" id="3.1.3.56" evidence="1"/>
<keyword evidence="2" id="KW-0378">Hydrolase</keyword>
<dbReference type="EMBL" id="KZ288287">
    <property type="protein sequence ID" value="PBC29436.1"/>
    <property type="molecule type" value="Genomic_DNA"/>
</dbReference>
<evidence type="ECO:0000256" key="2">
    <source>
        <dbReference type="ARBA" id="ARBA00022801"/>
    </source>
</evidence>
<dbReference type="PANTHER" id="PTHR12997">
    <property type="entry name" value="TYPE I INOSITOL-1,4,5-TRISPHOSPHATE 5-PHOSPHATASE"/>
    <property type="match status" value="1"/>
</dbReference>
<dbReference type="OrthoDB" id="5780965at2759"/>
<dbReference type="PANTHER" id="PTHR12997:SF2">
    <property type="entry name" value="INOSITOL POLYPHOSPHATE-5-PHOSPHATASE A"/>
    <property type="match status" value="1"/>
</dbReference>
<dbReference type="InterPro" id="IPR039737">
    <property type="entry name" value="INPP5A"/>
</dbReference>
<evidence type="ECO:0000313" key="6">
    <source>
        <dbReference type="EMBL" id="PBC29436.1"/>
    </source>
</evidence>
<evidence type="ECO:0000313" key="7">
    <source>
        <dbReference type="Proteomes" id="UP000242457"/>
    </source>
</evidence>
<dbReference type="GO" id="GO:0004445">
    <property type="term" value="F:inositol-polyphosphate 5-phosphatase activity"/>
    <property type="evidence" value="ECO:0007669"/>
    <property type="project" value="UniProtKB-EC"/>
</dbReference>
<dbReference type="AlphaFoldDB" id="A0A2A3EE35"/>
<evidence type="ECO:0000256" key="4">
    <source>
        <dbReference type="SAM" id="MobiDB-lite"/>
    </source>
</evidence>
<dbReference type="Pfam" id="PF22669">
    <property type="entry name" value="Exo_endo_phos2"/>
    <property type="match status" value="1"/>
</dbReference>